<dbReference type="InterPro" id="IPR003593">
    <property type="entry name" value="AAA+_ATPase"/>
</dbReference>
<keyword evidence="2" id="KW-0472">Membrane</keyword>
<dbReference type="InterPro" id="IPR027417">
    <property type="entry name" value="P-loop_NTPase"/>
</dbReference>
<evidence type="ECO:0000256" key="4">
    <source>
        <dbReference type="ARBA" id="ARBA00022840"/>
    </source>
</evidence>
<evidence type="ECO:0000256" key="2">
    <source>
        <dbReference type="ARBA" id="ARBA00022475"/>
    </source>
</evidence>
<keyword evidence="1" id="KW-0813">Transport</keyword>
<evidence type="ECO:0000256" key="1">
    <source>
        <dbReference type="ARBA" id="ARBA00022448"/>
    </source>
</evidence>
<feature type="domain" description="ABC transporter" evidence="5">
    <location>
        <begin position="2"/>
        <end position="241"/>
    </location>
</feature>
<dbReference type="OrthoDB" id="5298774at2"/>
<protein>
    <submittedName>
        <fullName evidence="6">ATP-binding cassette domain-containing protein</fullName>
    </submittedName>
</protein>
<name>A0A418Y4S5_9BURK</name>
<evidence type="ECO:0000313" key="7">
    <source>
        <dbReference type="Proteomes" id="UP000284006"/>
    </source>
</evidence>
<evidence type="ECO:0000256" key="3">
    <source>
        <dbReference type="ARBA" id="ARBA00022741"/>
    </source>
</evidence>
<dbReference type="PROSITE" id="PS00211">
    <property type="entry name" value="ABC_TRANSPORTER_1"/>
    <property type="match status" value="1"/>
</dbReference>
<dbReference type="GO" id="GO:0016887">
    <property type="term" value="F:ATP hydrolysis activity"/>
    <property type="evidence" value="ECO:0007669"/>
    <property type="project" value="InterPro"/>
</dbReference>
<evidence type="ECO:0000259" key="5">
    <source>
        <dbReference type="PROSITE" id="PS50893"/>
    </source>
</evidence>
<dbReference type="SUPFAM" id="SSF52540">
    <property type="entry name" value="P-loop containing nucleoside triphosphate hydrolases"/>
    <property type="match status" value="1"/>
</dbReference>
<gene>
    <name evidence="6" type="ORF">D3872_07555</name>
</gene>
<dbReference type="InterPro" id="IPR050093">
    <property type="entry name" value="ABC_SmlMolc_Importer"/>
</dbReference>
<comment type="caution">
    <text evidence="6">The sequence shown here is derived from an EMBL/GenBank/DDBJ whole genome shotgun (WGS) entry which is preliminary data.</text>
</comment>
<keyword evidence="3" id="KW-0547">Nucleotide-binding</keyword>
<dbReference type="Pfam" id="PF00005">
    <property type="entry name" value="ABC_tran"/>
    <property type="match status" value="1"/>
</dbReference>
<dbReference type="RefSeq" id="WP_119810203.1">
    <property type="nucleotide sequence ID" value="NZ_QYUP01000074.1"/>
</dbReference>
<keyword evidence="4 6" id="KW-0067">ATP-binding</keyword>
<dbReference type="GO" id="GO:0005524">
    <property type="term" value="F:ATP binding"/>
    <property type="evidence" value="ECO:0007669"/>
    <property type="project" value="UniProtKB-KW"/>
</dbReference>
<dbReference type="PROSITE" id="PS50893">
    <property type="entry name" value="ABC_TRANSPORTER_2"/>
    <property type="match status" value="1"/>
</dbReference>
<sequence length="244" mass="27213">MHLDVNIHKTLRSGKRTFELNVKFQSDSQRIVIFGPSGSGKSLTLKAIAGLLQPDEGHIRLDGATLFDSDAGINLPPQSRRVGYLFQDYALFPHLNVRQNIAFGLSRRWFNPSKDTHSEAVDYWLDAFRLQHLAHQLPAEISGGQRQRVALARALVTRPSALLLDEPFAALDPALRVHLHGELDQLQRHLQIPMVLITHDPSDAEVFGDHIVHLRDGAVDDRPLGMAVSDESDLPLTSLLITPR</sequence>
<dbReference type="SMART" id="SM00382">
    <property type="entry name" value="AAA"/>
    <property type="match status" value="1"/>
</dbReference>
<dbReference type="Gene3D" id="3.40.50.300">
    <property type="entry name" value="P-loop containing nucleotide triphosphate hydrolases"/>
    <property type="match status" value="1"/>
</dbReference>
<proteinExistence type="predicted"/>
<organism evidence="6 7">
    <name type="scientific">Massilia cavernae</name>
    <dbReference type="NCBI Taxonomy" id="2320864"/>
    <lineage>
        <taxon>Bacteria</taxon>
        <taxon>Pseudomonadati</taxon>
        <taxon>Pseudomonadota</taxon>
        <taxon>Betaproteobacteria</taxon>
        <taxon>Burkholderiales</taxon>
        <taxon>Oxalobacteraceae</taxon>
        <taxon>Telluria group</taxon>
        <taxon>Massilia</taxon>
    </lineage>
</organism>
<accession>A0A418Y4S5</accession>
<dbReference type="InterPro" id="IPR017871">
    <property type="entry name" value="ABC_transporter-like_CS"/>
</dbReference>
<dbReference type="PANTHER" id="PTHR42781:SF4">
    <property type="entry name" value="SPERMIDINE_PUTRESCINE IMPORT ATP-BINDING PROTEIN POTA"/>
    <property type="match status" value="1"/>
</dbReference>
<keyword evidence="7" id="KW-1185">Reference proteome</keyword>
<dbReference type="PANTHER" id="PTHR42781">
    <property type="entry name" value="SPERMIDINE/PUTRESCINE IMPORT ATP-BINDING PROTEIN POTA"/>
    <property type="match status" value="1"/>
</dbReference>
<dbReference type="AlphaFoldDB" id="A0A418Y4S5"/>
<evidence type="ECO:0000313" key="6">
    <source>
        <dbReference type="EMBL" id="RJG20995.1"/>
    </source>
</evidence>
<dbReference type="Proteomes" id="UP000284006">
    <property type="component" value="Unassembled WGS sequence"/>
</dbReference>
<keyword evidence="2" id="KW-1003">Cell membrane</keyword>
<dbReference type="EMBL" id="QYUP01000074">
    <property type="protein sequence ID" value="RJG20995.1"/>
    <property type="molecule type" value="Genomic_DNA"/>
</dbReference>
<dbReference type="InterPro" id="IPR003439">
    <property type="entry name" value="ABC_transporter-like_ATP-bd"/>
</dbReference>
<reference evidence="6 7" key="1">
    <citation type="submission" date="2018-09" db="EMBL/GenBank/DDBJ databases">
        <authorList>
            <person name="Zhu H."/>
        </authorList>
    </citation>
    <scope>NUCLEOTIDE SEQUENCE [LARGE SCALE GENOMIC DNA]</scope>
    <source>
        <strain evidence="6 7">K1S02-61</strain>
    </source>
</reference>